<dbReference type="Proteomes" id="UP001152562">
    <property type="component" value="Unassembled WGS sequence"/>
</dbReference>
<dbReference type="AlphaFoldDB" id="A0A9P0TUI9"/>
<evidence type="ECO:0000256" key="1">
    <source>
        <dbReference type="SAM" id="MobiDB-lite"/>
    </source>
</evidence>
<keyword evidence="2" id="KW-1133">Transmembrane helix</keyword>
<feature type="transmembrane region" description="Helical" evidence="2">
    <location>
        <begin position="509"/>
        <end position="530"/>
    </location>
</feature>
<comment type="caution">
    <text evidence="3">The sequence shown here is derived from an EMBL/GenBank/DDBJ whole genome shotgun (WGS) entry which is preliminary data.</text>
</comment>
<keyword evidence="2" id="KW-0812">Transmembrane</keyword>
<feature type="region of interest" description="Disordered" evidence="1">
    <location>
        <begin position="84"/>
        <end position="106"/>
    </location>
</feature>
<proteinExistence type="predicted"/>
<evidence type="ECO:0000313" key="4">
    <source>
        <dbReference type="Proteomes" id="UP001152562"/>
    </source>
</evidence>
<dbReference type="PANTHER" id="PTHR28594:SF1">
    <property type="entry name" value="ATR-INTERACTING PROTEIN"/>
    <property type="match status" value="1"/>
</dbReference>
<evidence type="ECO:0000256" key="2">
    <source>
        <dbReference type="SAM" id="Phobius"/>
    </source>
</evidence>
<dbReference type="GO" id="GO:0006281">
    <property type="term" value="P:DNA repair"/>
    <property type="evidence" value="ECO:0007669"/>
    <property type="project" value="TreeGrafter"/>
</dbReference>
<evidence type="ECO:0000313" key="3">
    <source>
        <dbReference type="EMBL" id="CAH4033697.1"/>
    </source>
</evidence>
<keyword evidence="2" id="KW-0472">Membrane</keyword>
<dbReference type="InterPro" id="IPR033349">
    <property type="entry name" value="ATRIP"/>
</dbReference>
<organism evidence="3 4">
    <name type="scientific">Pieris brassicae</name>
    <name type="common">White butterfly</name>
    <name type="synonym">Large white butterfly</name>
    <dbReference type="NCBI Taxonomy" id="7116"/>
    <lineage>
        <taxon>Eukaryota</taxon>
        <taxon>Metazoa</taxon>
        <taxon>Ecdysozoa</taxon>
        <taxon>Arthropoda</taxon>
        <taxon>Hexapoda</taxon>
        <taxon>Insecta</taxon>
        <taxon>Pterygota</taxon>
        <taxon>Neoptera</taxon>
        <taxon>Endopterygota</taxon>
        <taxon>Lepidoptera</taxon>
        <taxon>Glossata</taxon>
        <taxon>Ditrysia</taxon>
        <taxon>Papilionoidea</taxon>
        <taxon>Pieridae</taxon>
        <taxon>Pierinae</taxon>
        <taxon>Pieris</taxon>
    </lineage>
</organism>
<sequence>MSKRFFPQNYGERKKAKLDITVSDHNFPLSQNLTSNKATIQSDAWGDDNDDDLLLLASQACEEAYNDQNDSTLPDYTLCMQPGSSSTQFEYPEPSTSKAPFSFKKPTTSPYSTISTNLRNKCERISSPLPGLTTKINKEHVNVSDDFIINDKIFKGQDSGQFYKQLLQLQEENAKLKSENGKLLEKCVTKEGEASILRTQLKTCQISVDNARLEKIKTQEKAQMEWMEKLGTANKQIHDLRTQLDFKNLEIISIKEKCKMLESSKIKLTQVTVGPNDTSYSHKHNSYIEREPLQVKRTKSTSSAQTDKSQFLRFNKMTRNEVSNLKQFLPLIMECTTDQHSILEYNEKLRKVDASVNKCRVFSTFHRLPSTPNAGRRKKRFNITNVYEDLTCIASGNGIERYNNFLKILMGVLNEVYSDVSTIAQRLTTAYQREMDEKYIESTNKFVPVDFEDLISGRVLYKEEQAVLARRLLAILSILQNLSKDNQLNEFMDIFCKISTLLDTTSSGLLYSGFFISLMHLLLTLLPIYISQIRVIIRNIIISRPRPMVSCSALPLLVKLCREETNSKENGKNLLCDGSSGNLRVDFDQGVLLYRKDSCLLQVLLKQVETALKCMETDRLVSQALAVARNLQLLHTSLTITDNTRCECRLVLLQVIVYALWICARAIKDVASTLTQAVLATCRSGLELIYHCVTRDVEFVSQLDYHEGHLIQLCEIIKQYEHSEIFGSMLSEISTTFQASPEDETPAFTKQPWINSFQTFSITD</sequence>
<dbReference type="EMBL" id="CALOZG010000034">
    <property type="protein sequence ID" value="CAH4033697.1"/>
    <property type="molecule type" value="Genomic_DNA"/>
</dbReference>
<dbReference type="GO" id="GO:0000077">
    <property type="term" value="P:DNA damage checkpoint signaling"/>
    <property type="evidence" value="ECO:0007669"/>
    <property type="project" value="InterPro"/>
</dbReference>
<dbReference type="PANTHER" id="PTHR28594">
    <property type="entry name" value="ATR-INTERACTING PROTEIN"/>
    <property type="match status" value="1"/>
</dbReference>
<evidence type="ECO:0008006" key="5">
    <source>
        <dbReference type="Google" id="ProtNLM"/>
    </source>
</evidence>
<keyword evidence="4" id="KW-1185">Reference proteome</keyword>
<reference evidence="3" key="1">
    <citation type="submission" date="2022-05" db="EMBL/GenBank/DDBJ databases">
        <authorList>
            <person name="Okamura Y."/>
        </authorList>
    </citation>
    <scope>NUCLEOTIDE SEQUENCE</scope>
</reference>
<name>A0A9P0TUI9_PIEBR</name>
<gene>
    <name evidence="3" type="ORF">PIBRA_LOCUS9949</name>
</gene>
<protein>
    <recommendedName>
        <fullName evidence="5">ATR-interacting protein mus304</fullName>
    </recommendedName>
</protein>
<accession>A0A9P0TUI9</accession>